<sequence length="81" mass="8661">MPAKGRYFLNEGEEGPDQDALYEKYQLTSQHGPLLLTLLLVAATACVALIIIAFSQGDPSRHQAILGMAFLALAVFAALSV</sequence>
<feature type="transmembrane region" description="Helical" evidence="1">
    <location>
        <begin position="60"/>
        <end position="79"/>
    </location>
</feature>
<dbReference type="EMBL" id="NBAG03000242">
    <property type="protein sequence ID" value="PNI64066.1"/>
    <property type="molecule type" value="Genomic_DNA"/>
</dbReference>
<name>A0A2J8MX21_PANTR</name>
<keyword evidence="1" id="KW-0812">Transmembrane</keyword>
<evidence type="ECO:0000256" key="1">
    <source>
        <dbReference type="SAM" id="Phobius"/>
    </source>
</evidence>
<dbReference type="AlphaFoldDB" id="A0A2J8MX21"/>
<keyword evidence="1" id="KW-1133">Transmembrane helix</keyword>
<protein>
    <submittedName>
        <fullName evidence="2">ADCY7 isoform 12</fullName>
    </submittedName>
</protein>
<accession>A0A2J8MX21</accession>
<evidence type="ECO:0000313" key="3">
    <source>
        <dbReference type="Proteomes" id="UP000236370"/>
    </source>
</evidence>
<comment type="caution">
    <text evidence="2">The sequence shown here is derived from an EMBL/GenBank/DDBJ whole genome shotgun (WGS) entry which is preliminary data.</text>
</comment>
<reference evidence="2 3" key="1">
    <citation type="submission" date="2017-12" db="EMBL/GenBank/DDBJ databases">
        <title>High-resolution comparative analysis of great ape genomes.</title>
        <authorList>
            <person name="Pollen A."/>
            <person name="Hastie A."/>
            <person name="Hormozdiari F."/>
            <person name="Dougherty M."/>
            <person name="Liu R."/>
            <person name="Chaisson M."/>
            <person name="Hoppe E."/>
            <person name="Hill C."/>
            <person name="Pang A."/>
            <person name="Hillier L."/>
            <person name="Baker C."/>
            <person name="Armstrong J."/>
            <person name="Shendure J."/>
            <person name="Paten B."/>
            <person name="Wilson R."/>
            <person name="Chao H."/>
            <person name="Schneider V."/>
            <person name="Ventura M."/>
            <person name="Kronenberg Z."/>
            <person name="Murali S."/>
            <person name="Gordon D."/>
            <person name="Cantsilieris S."/>
            <person name="Munson K."/>
            <person name="Nelson B."/>
            <person name="Raja A."/>
            <person name="Underwood J."/>
            <person name="Diekhans M."/>
            <person name="Fiddes I."/>
            <person name="Haussler D."/>
            <person name="Eichler E."/>
        </authorList>
    </citation>
    <scope>NUCLEOTIDE SEQUENCE [LARGE SCALE GENOMIC DNA]</scope>
    <source>
        <strain evidence="2">Yerkes chimp pedigree #C0471</strain>
    </source>
</reference>
<organism evidence="2 3">
    <name type="scientific">Pan troglodytes</name>
    <name type="common">Chimpanzee</name>
    <dbReference type="NCBI Taxonomy" id="9598"/>
    <lineage>
        <taxon>Eukaryota</taxon>
        <taxon>Metazoa</taxon>
        <taxon>Chordata</taxon>
        <taxon>Craniata</taxon>
        <taxon>Vertebrata</taxon>
        <taxon>Euteleostomi</taxon>
        <taxon>Mammalia</taxon>
        <taxon>Eutheria</taxon>
        <taxon>Euarchontoglires</taxon>
        <taxon>Primates</taxon>
        <taxon>Haplorrhini</taxon>
        <taxon>Catarrhini</taxon>
        <taxon>Hominidae</taxon>
        <taxon>Pan</taxon>
    </lineage>
</organism>
<proteinExistence type="predicted"/>
<keyword evidence="1" id="KW-0472">Membrane</keyword>
<evidence type="ECO:0000313" key="2">
    <source>
        <dbReference type="EMBL" id="PNI64066.1"/>
    </source>
</evidence>
<dbReference type="Proteomes" id="UP000236370">
    <property type="component" value="Unassembled WGS sequence"/>
</dbReference>
<gene>
    <name evidence="2" type="ORF">CK820_G0016767</name>
</gene>
<feature type="non-terminal residue" evidence="2">
    <location>
        <position position="81"/>
    </location>
</feature>
<feature type="transmembrane region" description="Helical" evidence="1">
    <location>
        <begin position="34"/>
        <end position="54"/>
    </location>
</feature>